<comment type="caution">
    <text evidence="1">The sequence shown here is derived from an EMBL/GenBank/DDBJ whole genome shotgun (WGS) entry which is preliminary data.</text>
</comment>
<dbReference type="InterPro" id="IPR056209">
    <property type="entry name" value="SU10_adaptor"/>
</dbReference>
<accession>A0A1S8DCM6</accession>
<dbReference type="EMBL" id="MUBC01000035">
    <property type="protein sequence ID" value="ONM43154.1"/>
    <property type="molecule type" value="Genomic_DNA"/>
</dbReference>
<dbReference type="AlphaFoldDB" id="A0A1S8DCM6"/>
<dbReference type="STRING" id="254161.SAMN05216256_101118"/>
<reference evidence="1 2" key="1">
    <citation type="submission" date="2017-01" db="EMBL/GenBank/DDBJ databases">
        <title>Draft genome sequence of Pseudomonas pachastrellae type strain CCUG 46540T from a deep sea.</title>
        <authorList>
            <person name="Gomila M."/>
            <person name="Mulet M."/>
            <person name="Lalucat J."/>
            <person name="Garcia-Valdes E."/>
        </authorList>
    </citation>
    <scope>NUCLEOTIDE SEQUENCE [LARGE SCALE GENOMIC DNA]</scope>
    <source>
        <strain evidence="1 2">CCUG 46540</strain>
    </source>
</reference>
<dbReference type="Proteomes" id="UP000242847">
    <property type="component" value="Unassembled WGS sequence"/>
</dbReference>
<dbReference type="RefSeq" id="WP_083728391.1">
    <property type="nucleotide sequence ID" value="NZ_FOUD01000001.1"/>
</dbReference>
<gene>
    <name evidence="1" type="ORF">BXT89_14480</name>
</gene>
<evidence type="ECO:0000313" key="1">
    <source>
        <dbReference type="EMBL" id="ONM43154.1"/>
    </source>
</evidence>
<protein>
    <submittedName>
        <fullName evidence="1">Uncharacterized protein</fullName>
    </submittedName>
</protein>
<name>A0A1S8DCM6_9GAMM</name>
<keyword evidence="2" id="KW-1185">Reference proteome</keyword>
<evidence type="ECO:0000313" key="2">
    <source>
        <dbReference type="Proteomes" id="UP000242847"/>
    </source>
</evidence>
<proteinExistence type="predicted"/>
<dbReference type="Pfam" id="PF24175">
    <property type="entry name" value="SU10_adaptor"/>
    <property type="match status" value="1"/>
</dbReference>
<sequence length="212" mass="23894">METVQELVEAFRDDEKDAAGPNAFWSDPQLVRWARQAVDRYCEITRSVYDSTSPFTCAELKAGDTSVPRHPSIIDIVSASFPPPNKRDLAVEPPGRTPRSCLPTSGMTRLLVVDSHDLRLYPPAATDCVLQLEVIRRPVRLLTLESRLTDVPPHARETLLLYMKHRAYRVHDAELFDPAKADNYLAEFERECQEHLETARAAPGAGLIKSSW</sequence>
<dbReference type="OrthoDB" id="6880023at2"/>
<organism evidence="1 2">
    <name type="scientific">Halopseudomonas pachastrellae</name>
    <dbReference type="NCBI Taxonomy" id="254161"/>
    <lineage>
        <taxon>Bacteria</taxon>
        <taxon>Pseudomonadati</taxon>
        <taxon>Pseudomonadota</taxon>
        <taxon>Gammaproteobacteria</taxon>
        <taxon>Pseudomonadales</taxon>
        <taxon>Pseudomonadaceae</taxon>
        <taxon>Halopseudomonas</taxon>
    </lineage>
</organism>